<accession>A0A6S7FQK2</accession>
<sequence length="697" mass="78007">MSGTDIAERLHKLHEMKDGEDVEEMRQQLKDMERTQHLMICNDLSTVANHSHLVFMVACLYDPACFYTDGEYEQLTGKRISIQTKVETPSVYIIARSSSSDKEQLCYVETRLECLQDLSEPLTSKSGIEVNDKMRFFHGDTPARQYECGQQKGGNYYCAICGASANRVYEMDYSFRCSHMSLADRQDLVLKGPYGKKYSLQNINKPFQDLTKDELMGELSARGIYEGNTKEELRTLLKEELHGVQRVPTLMYHNPDLPLDEINCGDYEILGFEPLHDISHHIENILTELPSHLPKKEASELNALIEGKIGSQAQLLLDTLVEIQEIAYNSEAQRTPRSVLRMHNLTWYHAMLCRTVIGFQLKKLTVRKFYGTYFHNISHAPIQNRLISGQSANTEEQERIFNAITNITRTTSSFHADHRNKDHIISNILVHLQAEKDLSTNHNVSSVEKQQAHVSKLASSLPSFSNTIIPKEMLVNHPSSWQAHLERISDYLLAGKGVWWNESDNGDINFFDAKGNVESSEAGPLLHHFRSSSFKGWKWKHGSSSSNPVMPWVQVISDALPCDGVPNDRMIDDVVSGEDGGNLLCGVAAKDLPEVVGHASGVVVHDKVVEDSGHVKVACCDIVDADVAGEVLGDSDVSFDNDVSHDGEFVGVHAITNQDNAVTDIPQCTFEENLAIKDVTSAENTGDDSDILHLIIL</sequence>
<name>A0A6S7FQK2_PARCT</name>
<dbReference type="EMBL" id="CACRXK020000475">
    <property type="protein sequence ID" value="CAB3982184.1"/>
    <property type="molecule type" value="Genomic_DNA"/>
</dbReference>
<organism evidence="1 2">
    <name type="scientific">Paramuricea clavata</name>
    <name type="common">Red gorgonian</name>
    <name type="synonym">Violescent sea-whip</name>
    <dbReference type="NCBI Taxonomy" id="317549"/>
    <lineage>
        <taxon>Eukaryota</taxon>
        <taxon>Metazoa</taxon>
        <taxon>Cnidaria</taxon>
        <taxon>Anthozoa</taxon>
        <taxon>Octocorallia</taxon>
        <taxon>Malacalcyonacea</taxon>
        <taxon>Plexauridae</taxon>
        <taxon>Paramuricea</taxon>
    </lineage>
</organism>
<comment type="caution">
    <text evidence="1">The sequence shown here is derived from an EMBL/GenBank/DDBJ whole genome shotgun (WGS) entry which is preliminary data.</text>
</comment>
<gene>
    <name evidence="1" type="ORF">PACLA_8A037065</name>
</gene>
<dbReference type="OrthoDB" id="5986221at2759"/>
<proteinExistence type="predicted"/>
<dbReference type="AlphaFoldDB" id="A0A6S7FQK2"/>
<dbReference type="Proteomes" id="UP001152795">
    <property type="component" value="Unassembled WGS sequence"/>
</dbReference>
<evidence type="ECO:0000313" key="2">
    <source>
        <dbReference type="Proteomes" id="UP001152795"/>
    </source>
</evidence>
<keyword evidence="2" id="KW-1185">Reference proteome</keyword>
<protein>
    <submittedName>
        <fullName evidence="1">Uncharacterized protein</fullName>
    </submittedName>
</protein>
<evidence type="ECO:0000313" key="1">
    <source>
        <dbReference type="EMBL" id="CAB3982184.1"/>
    </source>
</evidence>
<reference evidence="1" key="1">
    <citation type="submission" date="2020-04" db="EMBL/GenBank/DDBJ databases">
        <authorList>
            <person name="Alioto T."/>
            <person name="Alioto T."/>
            <person name="Gomez Garrido J."/>
        </authorList>
    </citation>
    <scope>NUCLEOTIDE SEQUENCE</scope>
    <source>
        <strain evidence="1">A484AB</strain>
    </source>
</reference>